<organism evidence="2 3">
    <name type="scientific">Candidatus Odyssella acanthamoebae</name>
    <dbReference type="NCBI Taxonomy" id="91604"/>
    <lineage>
        <taxon>Bacteria</taxon>
        <taxon>Pseudomonadati</taxon>
        <taxon>Pseudomonadota</taxon>
        <taxon>Alphaproteobacteria</taxon>
        <taxon>Holosporales</taxon>
        <taxon>Candidatus Paracaedibacteraceae</taxon>
        <taxon>Candidatus Odyssella</taxon>
    </lineage>
</organism>
<evidence type="ECO:0000256" key="1">
    <source>
        <dbReference type="SAM" id="Coils"/>
    </source>
</evidence>
<keyword evidence="3" id="KW-1185">Reference proteome</keyword>
<reference evidence="2 3" key="1">
    <citation type="submission" date="2014-07" db="EMBL/GenBank/DDBJ databases">
        <title>Comparative genomic insights into amoeba endosymbionts belonging to the families of Holosporaceae and Candidatus Midichloriaceae within Rickettsiales.</title>
        <authorList>
            <person name="Wang Z."/>
            <person name="Wu M."/>
        </authorList>
    </citation>
    <scope>NUCLEOTIDE SEQUENCE [LARGE SCALE GENOMIC DNA]</scope>
    <source>
        <strain evidence="2">PRA3</strain>
    </source>
</reference>
<dbReference type="HOGENOM" id="CLU_1370014_0_0_5"/>
<gene>
    <name evidence="2" type="ORF">ID47_05335</name>
</gene>
<dbReference type="RefSeq" id="WP_038464571.1">
    <property type="nucleotide sequence ID" value="NZ_CP008941.1"/>
</dbReference>
<keyword evidence="1" id="KW-0175">Coiled coil</keyword>
<evidence type="ECO:0000313" key="3">
    <source>
        <dbReference type="Proteomes" id="UP000028926"/>
    </source>
</evidence>
<evidence type="ECO:0000313" key="2">
    <source>
        <dbReference type="EMBL" id="AIK96286.1"/>
    </source>
</evidence>
<dbReference type="Proteomes" id="UP000028926">
    <property type="component" value="Chromosome"/>
</dbReference>
<sequence>MLLNLKYRICQKSGVHTALFLFLYAPWSIASSTEEDADLEQAMRASLQCQQQEEENLAKALALSSLNPEQEEQEILAAVADFQGKAIRQDLVLSQNQEYYAGLYQDEAKDLMPQLDMQILVIEQTLPELEAEYIRLSHDINRTDQSDRLKQHLSAMQIRMEELKEDKATTALKLELLRQQFNELSNLPESAKFMYPKTQ</sequence>
<proteinExistence type="predicted"/>
<dbReference type="AlphaFoldDB" id="A0A077AV49"/>
<dbReference type="EMBL" id="CP008941">
    <property type="protein sequence ID" value="AIK96286.1"/>
    <property type="molecule type" value="Genomic_DNA"/>
</dbReference>
<dbReference type="KEGG" id="paca:ID47_05335"/>
<name>A0A077AV49_9PROT</name>
<feature type="coiled-coil region" evidence="1">
    <location>
        <begin position="146"/>
        <end position="180"/>
    </location>
</feature>
<accession>A0A077AV49</accession>
<protein>
    <submittedName>
        <fullName evidence="2">Uncharacterized protein</fullName>
    </submittedName>
</protein>